<proteinExistence type="inferred from homology"/>
<evidence type="ECO:0000313" key="2">
    <source>
        <dbReference type="EMBL" id="AGC24254.1"/>
    </source>
</evidence>
<protein>
    <submittedName>
        <fullName evidence="2">PrlU</fullName>
    </submittedName>
</protein>
<organism evidence="2">
    <name type="scientific">Nonomuraea spiralis</name>
    <dbReference type="NCBI Taxonomy" id="46182"/>
    <lineage>
        <taxon>Bacteria</taxon>
        <taxon>Bacillati</taxon>
        <taxon>Actinomycetota</taxon>
        <taxon>Actinomycetes</taxon>
        <taxon>Streptosporangiales</taxon>
        <taxon>Streptosporangiaceae</taxon>
        <taxon>Nonomuraea</taxon>
    </lineage>
</organism>
<dbReference type="AlphaFoldDB" id="L7SZR5"/>
<dbReference type="Pfam" id="PF00480">
    <property type="entry name" value="ROK"/>
    <property type="match status" value="1"/>
</dbReference>
<dbReference type="InterPro" id="IPR000600">
    <property type="entry name" value="ROK"/>
</dbReference>
<accession>L7SZR5</accession>
<reference evidence="2" key="1">
    <citation type="submission" date="2012-07" db="EMBL/GenBank/DDBJ databases">
        <title>Isolation and Characterization of the Pyralomicin Biosynthetic Gene Cluster from Nonomuraea spiralis IMC A-0156.</title>
        <authorList>
            <person name="Flatt P.M."/>
            <person name="Wu X."/>
            <person name="Walters M."/>
            <person name="Perry S."/>
            <person name="Mahmud T."/>
        </authorList>
    </citation>
    <scope>NUCLEOTIDE SEQUENCE</scope>
    <source>
        <strain evidence="2">IMC A-0156</strain>
    </source>
</reference>
<dbReference type="PANTHER" id="PTHR18964">
    <property type="entry name" value="ROK (REPRESSOR, ORF, KINASE) FAMILY"/>
    <property type="match status" value="1"/>
</dbReference>
<dbReference type="EMBL" id="JX424761">
    <property type="protein sequence ID" value="AGC24254.1"/>
    <property type="molecule type" value="Genomic_DNA"/>
</dbReference>
<dbReference type="PANTHER" id="PTHR18964:SF149">
    <property type="entry name" value="BIFUNCTIONAL UDP-N-ACETYLGLUCOSAMINE 2-EPIMERASE_N-ACETYLMANNOSAMINE KINASE"/>
    <property type="match status" value="1"/>
</dbReference>
<comment type="similarity">
    <text evidence="1">Belongs to the ROK (NagC/XylR) family.</text>
</comment>
<name>L7SZR5_9ACTN</name>
<gene>
    <name evidence="2" type="primary">prlU</name>
</gene>
<dbReference type="InterPro" id="IPR043129">
    <property type="entry name" value="ATPase_NBD"/>
</dbReference>
<sequence>MAQAVPVDGVAGVAFGAALDHRSGIVYASAPLWGSCTRPFDLAGALARARPDVRWHVVNDVTAALLHLAAGPVGASCRKLLLVTVSTGIAGRTLDRRSGEIPVDGCGLQGEIGHLPATTSIAGRPVTLACDCGQPDHVSSYSSGPGIRRLAAVLRERDPDAWRGSALDGPGPFETLLPAALDAADPVAEELLRAATRPVADVVRSALCLDPELDVVAFTGGVVHALGAHYRRALLAHLNAQGIYLTSALAPESITERLLVCREGEADPLVGAGLAAERTARS</sequence>
<dbReference type="Gene3D" id="3.30.420.40">
    <property type="match status" value="1"/>
</dbReference>
<evidence type="ECO:0000256" key="1">
    <source>
        <dbReference type="ARBA" id="ARBA00006479"/>
    </source>
</evidence>
<dbReference type="SUPFAM" id="SSF53067">
    <property type="entry name" value="Actin-like ATPase domain"/>
    <property type="match status" value="1"/>
</dbReference>